<protein>
    <submittedName>
        <fullName evidence="1">Uncharacterized protein</fullName>
    </submittedName>
</protein>
<sequence length="68" mass="7653">MRFPFRRILLKNASIGDYFSAGRGVYRVAKNTEDLRQRHPQQPAIDVFDRKILAALAADSGQSYAGRA</sequence>
<dbReference type="Proteomes" id="UP000538507">
    <property type="component" value="Unassembled WGS sequence"/>
</dbReference>
<accession>A0AAE2MF26</accession>
<proteinExistence type="predicted"/>
<dbReference type="EMBL" id="JACIGO010000001">
    <property type="protein sequence ID" value="MBB4288113.1"/>
    <property type="molecule type" value="Genomic_DNA"/>
</dbReference>
<name>A0AAE2MF26_RHILE</name>
<organism evidence="1 2">
    <name type="scientific">Rhizobium leguminosarum</name>
    <dbReference type="NCBI Taxonomy" id="384"/>
    <lineage>
        <taxon>Bacteria</taxon>
        <taxon>Pseudomonadati</taxon>
        <taxon>Pseudomonadota</taxon>
        <taxon>Alphaproteobacteria</taxon>
        <taxon>Hyphomicrobiales</taxon>
        <taxon>Rhizobiaceae</taxon>
        <taxon>Rhizobium/Agrobacterium group</taxon>
        <taxon>Rhizobium</taxon>
    </lineage>
</organism>
<evidence type="ECO:0000313" key="1">
    <source>
        <dbReference type="EMBL" id="MBB4288113.1"/>
    </source>
</evidence>
<reference evidence="1 2" key="1">
    <citation type="submission" date="2020-08" db="EMBL/GenBank/DDBJ databases">
        <title>Genomic Encyclopedia of Type Strains, Phase IV (KMG-V): Genome sequencing to study the core and pangenomes of soil and plant-associated prokaryotes.</title>
        <authorList>
            <person name="Whitman W."/>
        </authorList>
    </citation>
    <scope>NUCLEOTIDE SEQUENCE [LARGE SCALE GENOMIC DNA]</scope>
    <source>
        <strain evidence="1 2">SEMIA 415</strain>
    </source>
</reference>
<dbReference type="AlphaFoldDB" id="A0AAE2MF26"/>
<comment type="caution">
    <text evidence="1">The sequence shown here is derived from an EMBL/GenBank/DDBJ whole genome shotgun (WGS) entry which is preliminary data.</text>
</comment>
<evidence type="ECO:0000313" key="2">
    <source>
        <dbReference type="Proteomes" id="UP000538507"/>
    </source>
</evidence>
<gene>
    <name evidence="1" type="ORF">GGE16_000129</name>
</gene>